<dbReference type="PANTHER" id="PTHR28291">
    <property type="entry name" value="CTD KINASE SUBUNIT GAMMA"/>
    <property type="match status" value="1"/>
</dbReference>
<gene>
    <name evidence="2" type="ORF">OIDMADRAFT_36955</name>
</gene>
<dbReference type="InterPro" id="IPR024638">
    <property type="entry name" value="Ctk3_N"/>
</dbReference>
<protein>
    <recommendedName>
        <fullName evidence="1">CID domain-containing protein</fullName>
    </recommendedName>
</protein>
<dbReference type="InterPro" id="IPR042326">
    <property type="entry name" value="Ctk3"/>
</dbReference>
<dbReference type="FunFam" id="1.25.40.90:FF:000032">
    <property type="entry name" value="CTD kinase subunit gamma"/>
    <property type="match status" value="1"/>
</dbReference>
<dbReference type="EMBL" id="KN832870">
    <property type="protein sequence ID" value="KIN07454.1"/>
    <property type="molecule type" value="Genomic_DNA"/>
</dbReference>
<proteinExistence type="predicted"/>
<evidence type="ECO:0000313" key="3">
    <source>
        <dbReference type="Proteomes" id="UP000054321"/>
    </source>
</evidence>
<name>A0A0C3D7X7_OIDMZ</name>
<dbReference type="Pfam" id="PF12243">
    <property type="entry name" value="CTK3"/>
    <property type="match status" value="1"/>
</dbReference>
<dbReference type="InterPro" id="IPR008942">
    <property type="entry name" value="ENTH_VHS"/>
</dbReference>
<dbReference type="GO" id="GO:0045943">
    <property type="term" value="P:positive regulation of transcription by RNA polymerase I"/>
    <property type="evidence" value="ECO:0007669"/>
    <property type="project" value="TreeGrafter"/>
</dbReference>
<reference evidence="3" key="2">
    <citation type="submission" date="2015-01" db="EMBL/GenBank/DDBJ databases">
        <title>Evolutionary Origins and Diversification of the Mycorrhizal Mutualists.</title>
        <authorList>
            <consortium name="DOE Joint Genome Institute"/>
            <consortium name="Mycorrhizal Genomics Consortium"/>
            <person name="Kohler A."/>
            <person name="Kuo A."/>
            <person name="Nagy L.G."/>
            <person name="Floudas D."/>
            <person name="Copeland A."/>
            <person name="Barry K.W."/>
            <person name="Cichocki N."/>
            <person name="Veneault-Fourrey C."/>
            <person name="LaButti K."/>
            <person name="Lindquist E.A."/>
            <person name="Lipzen A."/>
            <person name="Lundell T."/>
            <person name="Morin E."/>
            <person name="Murat C."/>
            <person name="Riley R."/>
            <person name="Ohm R."/>
            <person name="Sun H."/>
            <person name="Tunlid A."/>
            <person name="Henrissat B."/>
            <person name="Grigoriev I.V."/>
            <person name="Hibbett D.S."/>
            <person name="Martin F."/>
        </authorList>
    </citation>
    <scope>NUCLEOTIDE SEQUENCE [LARGE SCALE GENOMIC DNA]</scope>
    <source>
        <strain evidence="3">Zn</strain>
    </source>
</reference>
<dbReference type="Gene3D" id="1.25.40.90">
    <property type="match status" value="1"/>
</dbReference>
<dbReference type="GO" id="GO:0032786">
    <property type="term" value="P:positive regulation of DNA-templated transcription, elongation"/>
    <property type="evidence" value="ECO:0007669"/>
    <property type="project" value="InterPro"/>
</dbReference>
<feature type="domain" description="CID" evidence="1">
    <location>
        <begin position="2"/>
        <end position="137"/>
    </location>
</feature>
<dbReference type="InterPro" id="IPR006569">
    <property type="entry name" value="CID_dom"/>
</dbReference>
<dbReference type="PROSITE" id="PS51391">
    <property type="entry name" value="CID"/>
    <property type="match status" value="1"/>
</dbReference>
<sequence>MDPFEVRIRFTQHLQHLNASVTSANKAAQYALKYKDMDEDLHSCILEQLERNSMNNRANIMYFVEHLCEMAAKENHHDYVRMMQRDILRIVDAVAPEDGSGAANVKVVRKVLHGLQQKSFLLAQTVTEIEECLKERDTAPDAIGLSSPLQPDVEMGGMKDAKADKKANGSQRLDKKQIEQRIEEDRERHKRLREHIWAVPTDKGGIDAEFDKMWEETSELGEDDYLLYEEEAEERKKAALEWKEEYSAAHKE</sequence>
<keyword evidence="3" id="KW-1185">Reference proteome</keyword>
<dbReference type="HOGENOM" id="CLU_051552_0_0_1"/>
<dbReference type="STRING" id="913774.A0A0C3D7X7"/>
<evidence type="ECO:0000259" key="1">
    <source>
        <dbReference type="PROSITE" id="PS51391"/>
    </source>
</evidence>
<evidence type="ECO:0000313" key="2">
    <source>
        <dbReference type="EMBL" id="KIN07454.1"/>
    </source>
</evidence>
<dbReference type="InParanoid" id="A0A0C3D7X7"/>
<dbReference type="AlphaFoldDB" id="A0A0C3D7X7"/>
<dbReference type="GO" id="GO:0070692">
    <property type="term" value="C:CTDK-1 complex"/>
    <property type="evidence" value="ECO:0007669"/>
    <property type="project" value="InterPro"/>
</dbReference>
<dbReference type="PANTHER" id="PTHR28291:SF1">
    <property type="entry name" value="CTD KINASE SUBUNIT GAMMA"/>
    <property type="match status" value="1"/>
</dbReference>
<dbReference type="OrthoDB" id="21266at2759"/>
<accession>A0A0C3D7X7</accession>
<dbReference type="Pfam" id="PF12350">
    <property type="entry name" value="CTK3_C"/>
    <property type="match status" value="1"/>
</dbReference>
<organism evidence="2 3">
    <name type="scientific">Oidiodendron maius (strain Zn)</name>
    <dbReference type="NCBI Taxonomy" id="913774"/>
    <lineage>
        <taxon>Eukaryota</taxon>
        <taxon>Fungi</taxon>
        <taxon>Dikarya</taxon>
        <taxon>Ascomycota</taxon>
        <taxon>Pezizomycotina</taxon>
        <taxon>Leotiomycetes</taxon>
        <taxon>Leotiomycetes incertae sedis</taxon>
        <taxon>Myxotrichaceae</taxon>
        <taxon>Oidiodendron</taxon>
    </lineage>
</organism>
<dbReference type="InterPro" id="IPR024637">
    <property type="entry name" value="Ctk3_C"/>
</dbReference>
<reference evidence="2 3" key="1">
    <citation type="submission" date="2014-04" db="EMBL/GenBank/DDBJ databases">
        <authorList>
            <consortium name="DOE Joint Genome Institute"/>
            <person name="Kuo A."/>
            <person name="Martino E."/>
            <person name="Perotto S."/>
            <person name="Kohler A."/>
            <person name="Nagy L.G."/>
            <person name="Floudas D."/>
            <person name="Copeland A."/>
            <person name="Barry K.W."/>
            <person name="Cichocki N."/>
            <person name="Veneault-Fourrey C."/>
            <person name="LaButti K."/>
            <person name="Lindquist E.A."/>
            <person name="Lipzen A."/>
            <person name="Lundell T."/>
            <person name="Morin E."/>
            <person name="Murat C."/>
            <person name="Sun H."/>
            <person name="Tunlid A."/>
            <person name="Henrissat B."/>
            <person name="Grigoriev I.V."/>
            <person name="Hibbett D.S."/>
            <person name="Martin F."/>
            <person name="Nordberg H.P."/>
            <person name="Cantor M.N."/>
            <person name="Hua S.X."/>
        </authorList>
    </citation>
    <scope>NUCLEOTIDE SEQUENCE [LARGE SCALE GENOMIC DNA]</scope>
    <source>
        <strain evidence="2 3">Zn</strain>
    </source>
</reference>
<dbReference type="Proteomes" id="UP000054321">
    <property type="component" value="Unassembled WGS sequence"/>
</dbReference>